<dbReference type="SMR" id="G4YTK8"/>
<dbReference type="GO" id="GO:0000930">
    <property type="term" value="C:gamma-tubulin complex"/>
    <property type="evidence" value="ECO:0007669"/>
    <property type="project" value="TreeGrafter"/>
</dbReference>
<evidence type="ECO:0000256" key="1">
    <source>
        <dbReference type="ARBA" id="ARBA00004245"/>
    </source>
</evidence>
<dbReference type="GO" id="GO:0031122">
    <property type="term" value="P:cytoplasmic microtubule organization"/>
    <property type="evidence" value="ECO:0007669"/>
    <property type="project" value="TreeGrafter"/>
</dbReference>
<dbReference type="PANTHER" id="PTHR19302:SF14">
    <property type="entry name" value="GAMMA-TUBULIN COMPLEX COMPONENT 3"/>
    <property type="match status" value="1"/>
</dbReference>
<evidence type="ECO:0000259" key="7">
    <source>
        <dbReference type="Pfam" id="PF04130"/>
    </source>
</evidence>
<name>G4YTK8_PHYSP</name>
<dbReference type="GeneID" id="20656224"/>
<feature type="domain" description="Gamma tubulin complex component protein N-terminal" evidence="8">
    <location>
        <begin position="250"/>
        <end position="574"/>
    </location>
</feature>
<feature type="domain" description="Gamma tubulin complex component C-terminal" evidence="7">
    <location>
        <begin position="577"/>
        <end position="911"/>
    </location>
</feature>
<evidence type="ECO:0000256" key="4">
    <source>
        <dbReference type="ARBA" id="ARBA00022701"/>
    </source>
</evidence>
<evidence type="ECO:0000256" key="2">
    <source>
        <dbReference type="ARBA" id="ARBA00010337"/>
    </source>
</evidence>
<gene>
    <name evidence="9" type="ORF">PHYSODRAFT_487955</name>
</gene>
<accession>G4YTK8</accession>
<sequence length="923" mass="104395">MSTRRGSNSARSPRDINVLVDKLLAKVHGAPSAITTRRTVVRLHDAVSVAPQTDSFSVLEKIKRKIATDAPQFYPNSQETVTRLNEVYSRFVKFKNLDKKTEALLLLYGLMDSAPPPPQSESVNSHQDVEPMNVDTFEMRGSMPGSLDNSVSERNGEFGVHHRSQSMPGAAPFTFGGQDAVSPVSTMDQSKTDLDSLEDSFKFAVGIAPVHKTSRGKGSPRTGTSPRTHTGGTIAPGGRSSFDVPEEVLLRDVLYALQAVESRYLYFDDAADRFQITRSVGVPTPMRELIHMLCDLGWLYRKISEYIKQHREELAFGLVGQSFCHVLNTVLTDYFRLIAVLASQIDEDAETRQPHERSLSSLTLRTLIVWIQDPLDKMRLMARLIDRHVGSAERFGENVRRLTVVCCCSVEGLRGGALASGIHSHVLHGDPDVSQSVQTVMKRIAAPIIRMIKRWVFEGELEDVHGEFFVVADSTVSDDQFWANKYTLNRKMLPTFISVELARKILVIGKSINFIRECCGNADWVMDAAQEGTVIGMDTEDEAANFAELKRLETMIENVSNSTNEYLIRTLMEKYRLLDHCQALKRYLLLGQGDFIQYLMDLLGPELSKRGSQVYRHTLTNVLETALNASNAKFESADILGRLDVELLQGSSADTGWDIFSLHYNLQAPVNSVIPASSMLQYQQIFDFLWRLKRVEHSLSASWTKDMNLGHEVQGCIPGIRPVLHRSQLVRSEMIHFSTNLLNYMMFEVLEIAWHKLVKDLNAAKDLDELIESHAAYIFSIKKNGFMMKESRELLKQLKLIFATIIRFCKAQENLYTTAMHAKQVEGMRQQLIGRRELDGSWGIPEEDEYSVQSEQDTFGANSKILRQIEEISEEYSRQFLELLEIVKQNSIRGSQSLSFLMSRFDFNEFYLKKVTPPMDADE</sequence>
<dbReference type="GO" id="GO:0000278">
    <property type="term" value="P:mitotic cell cycle"/>
    <property type="evidence" value="ECO:0007669"/>
    <property type="project" value="TreeGrafter"/>
</dbReference>
<keyword evidence="10" id="KW-1185">Reference proteome</keyword>
<dbReference type="InterPro" id="IPR042241">
    <property type="entry name" value="GCP_C_sf"/>
</dbReference>
<evidence type="ECO:0000256" key="3">
    <source>
        <dbReference type="ARBA" id="ARBA00022490"/>
    </source>
</evidence>
<dbReference type="STRING" id="1094619.G4YTK8"/>
<dbReference type="GO" id="GO:0005874">
    <property type="term" value="C:microtubule"/>
    <property type="evidence" value="ECO:0007669"/>
    <property type="project" value="UniProtKB-KW"/>
</dbReference>
<feature type="region of interest" description="Disordered" evidence="6">
    <location>
        <begin position="211"/>
        <end position="240"/>
    </location>
</feature>
<feature type="compositionally biased region" description="Polar residues" evidence="6">
    <location>
        <begin position="221"/>
        <end position="231"/>
    </location>
</feature>
<evidence type="ECO:0000256" key="6">
    <source>
        <dbReference type="SAM" id="MobiDB-lite"/>
    </source>
</evidence>
<evidence type="ECO:0000313" key="10">
    <source>
        <dbReference type="Proteomes" id="UP000002640"/>
    </source>
</evidence>
<evidence type="ECO:0000259" key="8">
    <source>
        <dbReference type="Pfam" id="PF17681"/>
    </source>
</evidence>
<dbReference type="Pfam" id="PF17681">
    <property type="entry name" value="GCP_N_terminal"/>
    <property type="match status" value="1"/>
</dbReference>
<protein>
    <submittedName>
        <fullName evidence="9">Uncharacterized protein</fullName>
    </submittedName>
</protein>
<keyword evidence="5" id="KW-0206">Cytoskeleton</keyword>
<dbReference type="InterPro" id="IPR041470">
    <property type="entry name" value="GCP_N"/>
</dbReference>
<dbReference type="OMA" id="MRMMSVC"/>
<dbReference type="Pfam" id="PF04130">
    <property type="entry name" value="GCP_C_terminal"/>
    <property type="match status" value="1"/>
</dbReference>
<dbReference type="RefSeq" id="XP_009519524.1">
    <property type="nucleotide sequence ID" value="XM_009521229.1"/>
</dbReference>
<proteinExistence type="inferred from homology"/>
<evidence type="ECO:0000256" key="5">
    <source>
        <dbReference type="ARBA" id="ARBA00023212"/>
    </source>
</evidence>
<comment type="subcellular location">
    <subcellularLocation>
        <location evidence="1">Cytoplasm</location>
        <location evidence="1">Cytoskeleton</location>
    </subcellularLocation>
</comment>
<dbReference type="InParanoid" id="G4YTK8"/>
<comment type="similarity">
    <text evidence="2">Belongs to the TUBGCP family.</text>
</comment>
<dbReference type="GO" id="GO:0043015">
    <property type="term" value="F:gamma-tubulin binding"/>
    <property type="evidence" value="ECO:0007669"/>
    <property type="project" value="InterPro"/>
</dbReference>
<dbReference type="InterPro" id="IPR007259">
    <property type="entry name" value="GCP"/>
</dbReference>
<dbReference type="Gene3D" id="1.20.120.1900">
    <property type="entry name" value="Gamma-tubulin complex, C-terminal domain"/>
    <property type="match status" value="1"/>
</dbReference>
<evidence type="ECO:0000313" key="9">
    <source>
        <dbReference type="EMBL" id="EGZ24236.1"/>
    </source>
</evidence>
<dbReference type="GO" id="GO:0051225">
    <property type="term" value="P:spindle assembly"/>
    <property type="evidence" value="ECO:0007669"/>
    <property type="project" value="TreeGrafter"/>
</dbReference>
<dbReference type="EMBL" id="JH159152">
    <property type="protein sequence ID" value="EGZ24236.1"/>
    <property type="molecule type" value="Genomic_DNA"/>
</dbReference>
<organism evidence="9 10">
    <name type="scientific">Phytophthora sojae (strain P6497)</name>
    <name type="common">Soybean stem and root rot agent</name>
    <name type="synonym">Phytophthora megasperma f. sp. glycines</name>
    <dbReference type="NCBI Taxonomy" id="1094619"/>
    <lineage>
        <taxon>Eukaryota</taxon>
        <taxon>Sar</taxon>
        <taxon>Stramenopiles</taxon>
        <taxon>Oomycota</taxon>
        <taxon>Peronosporomycetes</taxon>
        <taxon>Peronosporales</taxon>
        <taxon>Peronosporaceae</taxon>
        <taxon>Phytophthora</taxon>
    </lineage>
</organism>
<dbReference type="InterPro" id="IPR040457">
    <property type="entry name" value="GCP_C"/>
</dbReference>
<dbReference type="GO" id="GO:0007020">
    <property type="term" value="P:microtubule nucleation"/>
    <property type="evidence" value="ECO:0007669"/>
    <property type="project" value="InterPro"/>
</dbReference>
<dbReference type="GO" id="GO:0051321">
    <property type="term" value="P:meiotic cell cycle"/>
    <property type="evidence" value="ECO:0007669"/>
    <property type="project" value="TreeGrafter"/>
</dbReference>
<dbReference type="GO" id="GO:0000922">
    <property type="term" value="C:spindle pole"/>
    <property type="evidence" value="ECO:0007669"/>
    <property type="project" value="InterPro"/>
</dbReference>
<dbReference type="KEGG" id="psoj:PHYSODRAFT_487955"/>
<reference evidence="9 10" key="1">
    <citation type="journal article" date="2006" name="Science">
        <title>Phytophthora genome sequences uncover evolutionary origins and mechanisms of pathogenesis.</title>
        <authorList>
            <person name="Tyler B.M."/>
            <person name="Tripathy S."/>
            <person name="Zhang X."/>
            <person name="Dehal P."/>
            <person name="Jiang R.H."/>
            <person name="Aerts A."/>
            <person name="Arredondo F.D."/>
            <person name="Baxter L."/>
            <person name="Bensasson D."/>
            <person name="Beynon J.L."/>
            <person name="Chapman J."/>
            <person name="Damasceno C.M."/>
            <person name="Dorrance A.E."/>
            <person name="Dou D."/>
            <person name="Dickerman A.W."/>
            <person name="Dubchak I.L."/>
            <person name="Garbelotto M."/>
            <person name="Gijzen M."/>
            <person name="Gordon S.G."/>
            <person name="Govers F."/>
            <person name="Grunwald N.J."/>
            <person name="Huang W."/>
            <person name="Ivors K.L."/>
            <person name="Jones R.W."/>
            <person name="Kamoun S."/>
            <person name="Krampis K."/>
            <person name="Lamour K.H."/>
            <person name="Lee M.K."/>
            <person name="McDonald W.H."/>
            <person name="Medina M."/>
            <person name="Meijer H.J."/>
            <person name="Nordberg E.K."/>
            <person name="Maclean D.J."/>
            <person name="Ospina-Giraldo M.D."/>
            <person name="Morris P.F."/>
            <person name="Phuntumart V."/>
            <person name="Putnam N.H."/>
            <person name="Rash S."/>
            <person name="Rose J.K."/>
            <person name="Sakihama Y."/>
            <person name="Salamov A.A."/>
            <person name="Savidor A."/>
            <person name="Scheuring C.F."/>
            <person name="Smith B.M."/>
            <person name="Sobral B.W."/>
            <person name="Terry A."/>
            <person name="Torto-Alalibo T.A."/>
            <person name="Win J."/>
            <person name="Xu Z."/>
            <person name="Zhang H."/>
            <person name="Grigoriev I.V."/>
            <person name="Rokhsar D.S."/>
            <person name="Boore J.L."/>
        </authorList>
    </citation>
    <scope>NUCLEOTIDE SEQUENCE [LARGE SCALE GENOMIC DNA]</scope>
    <source>
        <strain evidence="9 10">P6497</strain>
    </source>
</reference>
<keyword evidence="4" id="KW-0493">Microtubule</keyword>
<dbReference type="AlphaFoldDB" id="G4YTK8"/>
<keyword evidence="3" id="KW-0963">Cytoplasm</keyword>
<dbReference type="Proteomes" id="UP000002640">
    <property type="component" value="Unassembled WGS sequence"/>
</dbReference>
<dbReference type="GO" id="GO:0051011">
    <property type="term" value="F:microtubule minus-end binding"/>
    <property type="evidence" value="ECO:0007669"/>
    <property type="project" value="TreeGrafter"/>
</dbReference>
<dbReference type="PANTHER" id="PTHR19302">
    <property type="entry name" value="GAMMA TUBULIN COMPLEX PROTEIN"/>
    <property type="match status" value="1"/>
</dbReference>